<dbReference type="OrthoDB" id="2679563at2"/>
<evidence type="ECO:0000259" key="1">
    <source>
        <dbReference type="Pfam" id="PF13115"/>
    </source>
</evidence>
<protein>
    <submittedName>
        <fullName evidence="2">YtkA-like protein</fullName>
    </submittedName>
</protein>
<evidence type="ECO:0000313" key="3">
    <source>
        <dbReference type="Proteomes" id="UP000247150"/>
    </source>
</evidence>
<dbReference type="InterPro" id="IPR032693">
    <property type="entry name" value="YtkA-like_dom"/>
</dbReference>
<dbReference type="PROSITE" id="PS51257">
    <property type="entry name" value="PROKAR_LIPOPROTEIN"/>
    <property type="match status" value="1"/>
</dbReference>
<dbReference type="Pfam" id="PF13115">
    <property type="entry name" value="YtkA"/>
    <property type="match status" value="2"/>
</dbReference>
<gene>
    <name evidence="2" type="ORF">DFO73_11546</name>
</gene>
<name>A0A2V2ZLD2_9BACI</name>
<comment type="caution">
    <text evidence="2">The sequence shown here is derived from an EMBL/GenBank/DDBJ whole genome shotgun (WGS) entry which is preliminary data.</text>
</comment>
<evidence type="ECO:0000313" key="2">
    <source>
        <dbReference type="EMBL" id="PWW20472.1"/>
    </source>
</evidence>
<organism evidence="2 3">
    <name type="scientific">Cytobacillus oceanisediminis</name>
    <dbReference type="NCBI Taxonomy" id="665099"/>
    <lineage>
        <taxon>Bacteria</taxon>
        <taxon>Bacillati</taxon>
        <taxon>Bacillota</taxon>
        <taxon>Bacilli</taxon>
        <taxon>Bacillales</taxon>
        <taxon>Bacillaceae</taxon>
        <taxon>Cytobacillus</taxon>
    </lineage>
</organism>
<dbReference type="InterPro" id="IPR013783">
    <property type="entry name" value="Ig-like_fold"/>
</dbReference>
<dbReference type="Gene3D" id="2.60.40.10">
    <property type="entry name" value="Immunoglobulins"/>
    <property type="match status" value="1"/>
</dbReference>
<dbReference type="RefSeq" id="WP_110066980.1">
    <property type="nucleotide sequence ID" value="NZ_QGTW01000015.1"/>
</dbReference>
<dbReference type="AlphaFoldDB" id="A0A2V2ZLD2"/>
<reference evidence="2 3" key="1">
    <citation type="submission" date="2018-05" db="EMBL/GenBank/DDBJ databases">
        <title>Freshwater and sediment microbial communities from various areas in North America, analyzing microbe dynamics in response to fracking.</title>
        <authorList>
            <person name="Lamendella R."/>
        </authorList>
    </citation>
    <scope>NUCLEOTIDE SEQUENCE [LARGE SCALE GENOMIC DNA]</scope>
    <source>
        <strain evidence="2 3">15_TX</strain>
    </source>
</reference>
<proteinExistence type="predicted"/>
<feature type="domain" description="YtkA-like" evidence="1">
    <location>
        <begin position="31"/>
        <end position="107"/>
    </location>
</feature>
<dbReference type="EMBL" id="QGTW01000015">
    <property type="protein sequence ID" value="PWW20472.1"/>
    <property type="molecule type" value="Genomic_DNA"/>
</dbReference>
<accession>A0A2V2ZLD2</accession>
<sequence length="238" mass="26687">MRKYTVILLSAILLGGCSMEKESRKSENKIPLEVSILTPETISSHEEITLKALVTQGEEKVTDANDVVFEVWQSGRNDREMLNAEHHGDGIYSAKKRFSENGHYFVVAHVTARNMHSMPTKQVIAGTPENTVVFQEEDHPHSHISINLKTDGDLKQSKKAKLTAKILKEGQPLTNANVSFEVWQDGQQQSEYIEASESISGEYQASKSFSKSGSYNIKVHVTKEEIHEHQLSQLTINP</sequence>
<feature type="domain" description="YtkA-like" evidence="1">
    <location>
        <begin position="143"/>
        <end position="220"/>
    </location>
</feature>
<dbReference type="Proteomes" id="UP000247150">
    <property type="component" value="Unassembled WGS sequence"/>
</dbReference>